<name>A0ABQ8LHE7_LABRO</name>
<dbReference type="Gene3D" id="3.30.200.20">
    <property type="entry name" value="Phosphorylase Kinase, domain 1"/>
    <property type="match status" value="1"/>
</dbReference>
<keyword evidence="6 13" id="KW-0418">Kinase</keyword>
<evidence type="ECO:0000256" key="8">
    <source>
        <dbReference type="ARBA" id="ARBA00047899"/>
    </source>
</evidence>
<dbReference type="PANTHER" id="PTHR22984">
    <property type="entry name" value="SERINE/THREONINE-PROTEIN KINASE PIM"/>
    <property type="match status" value="1"/>
</dbReference>
<dbReference type="Proteomes" id="UP000830375">
    <property type="component" value="Unassembled WGS sequence"/>
</dbReference>
<comment type="catalytic activity">
    <reaction evidence="8">
        <text>L-threonyl-[protein] + ATP = O-phospho-L-threonyl-[protein] + ADP + H(+)</text>
        <dbReference type="Rhea" id="RHEA:46608"/>
        <dbReference type="Rhea" id="RHEA-COMP:11060"/>
        <dbReference type="Rhea" id="RHEA-COMP:11605"/>
        <dbReference type="ChEBI" id="CHEBI:15378"/>
        <dbReference type="ChEBI" id="CHEBI:30013"/>
        <dbReference type="ChEBI" id="CHEBI:30616"/>
        <dbReference type="ChEBI" id="CHEBI:61977"/>
        <dbReference type="ChEBI" id="CHEBI:456216"/>
        <dbReference type="EC" id="2.7.11.1"/>
    </reaction>
</comment>
<dbReference type="Gene3D" id="1.10.510.10">
    <property type="entry name" value="Transferase(Phosphotransferase) domain 1"/>
    <property type="match status" value="2"/>
</dbReference>
<evidence type="ECO:0000313" key="14">
    <source>
        <dbReference type="Proteomes" id="UP000830375"/>
    </source>
</evidence>
<feature type="region of interest" description="Disordered" evidence="11">
    <location>
        <begin position="67"/>
        <end position="86"/>
    </location>
</feature>
<dbReference type="EMBL" id="JACTAM010000022">
    <property type="protein sequence ID" value="KAI2650102.1"/>
    <property type="molecule type" value="Genomic_DNA"/>
</dbReference>
<evidence type="ECO:0000313" key="13">
    <source>
        <dbReference type="EMBL" id="KAI2650102.1"/>
    </source>
</evidence>
<dbReference type="InterPro" id="IPR000719">
    <property type="entry name" value="Prot_kinase_dom"/>
</dbReference>
<keyword evidence="14" id="KW-1185">Reference proteome</keyword>
<evidence type="ECO:0000256" key="2">
    <source>
        <dbReference type="ARBA" id="ARBA00012513"/>
    </source>
</evidence>
<dbReference type="EC" id="2.7.11.1" evidence="2"/>
<dbReference type="PROSITE" id="PS00107">
    <property type="entry name" value="PROTEIN_KINASE_ATP"/>
    <property type="match status" value="1"/>
</dbReference>
<dbReference type="InterPro" id="IPR017441">
    <property type="entry name" value="Protein_kinase_ATP_BS"/>
</dbReference>
<dbReference type="GO" id="GO:0016301">
    <property type="term" value="F:kinase activity"/>
    <property type="evidence" value="ECO:0007669"/>
    <property type="project" value="UniProtKB-KW"/>
</dbReference>
<accession>A0ABQ8LHE7</accession>
<comment type="caution">
    <text evidence="13">The sequence shown here is derived from an EMBL/GenBank/DDBJ whole genome shotgun (WGS) entry which is preliminary data.</text>
</comment>
<evidence type="ECO:0000256" key="6">
    <source>
        <dbReference type="ARBA" id="ARBA00022777"/>
    </source>
</evidence>
<proteinExistence type="inferred from homology"/>
<evidence type="ECO:0000256" key="5">
    <source>
        <dbReference type="ARBA" id="ARBA00022741"/>
    </source>
</evidence>
<keyword evidence="5 10" id="KW-0547">Nucleotide-binding</keyword>
<feature type="region of interest" description="Disordered" evidence="11">
    <location>
        <begin position="116"/>
        <end position="165"/>
    </location>
</feature>
<feature type="binding site" evidence="10">
    <location>
        <position position="206"/>
    </location>
    <ligand>
        <name>ATP</name>
        <dbReference type="ChEBI" id="CHEBI:30616"/>
    </ligand>
</feature>
<organism evidence="13 14">
    <name type="scientific">Labeo rohita</name>
    <name type="common">Indian major carp</name>
    <name type="synonym">Cyprinus rohita</name>
    <dbReference type="NCBI Taxonomy" id="84645"/>
    <lineage>
        <taxon>Eukaryota</taxon>
        <taxon>Metazoa</taxon>
        <taxon>Chordata</taxon>
        <taxon>Craniata</taxon>
        <taxon>Vertebrata</taxon>
        <taxon>Euteleostomi</taxon>
        <taxon>Actinopterygii</taxon>
        <taxon>Neopterygii</taxon>
        <taxon>Teleostei</taxon>
        <taxon>Ostariophysi</taxon>
        <taxon>Cypriniformes</taxon>
        <taxon>Cyprinidae</taxon>
        <taxon>Labeoninae</taxon>
        <taxon>Labeonini</taxon>
        <taxon>Labeo</taxon>
    </lineage>
</organism>
<comment type="similarity">
    <text evidence="1">Belongs to the protein kinase superfamily. CAMK Ser/Thr protein kinase family. PIM subfamily.</text>
</comment>
<evidence type="ECO:0000256" key="9">
    <source>
        <dbReference type="ARBA" id="ARBA00048679"/>
    </source>
</evidence>
<evidence type="ECO:0000256" key="3">
    <source>
        <dbReference type="ARBA" id="ARBA00022527"/>
    </source>
</evidence>
<reference evidence="13 14" key="1">
    <citation type="submission" date="2022-01" db="EMBL/GenBank/DDBJ databases">
        <title>A high-quality chromosome-level genome assembly of rohu carp, Labeo rohita.</title>
        <authorList>
            <person name="Arick M.A. II"/>
            <person name="Hsu C.-Y."/>
            <person name="Magbanua Z."/>
            <person name="Pechanova O."/>
            <person name="Grover C."/>
            <person name="Miller E."/>
            <person name="Thrash A."/>
            <person name="Ezzel L."/>
            <person name="Alam S."/>
            <person name="Benzie J."/>
            <person name="Hamilton M."/>
            <person name="Karsi A."/>
            <person name="Lawrence M.L."/>
            <person name="Peterson D.G."/>
        </authorList>
    </citation>
    <scope>NUCLEOTIDE SEQUENCE [LARGE SCALE GENOMIC DNA]</scope>
    <source>
        <strain evidence="14">BAU-BD-2019</strain>
        <tissue evidence="13">Blood</tissue>
    </source>
</reference>
<keyword evidence="7 10" id="KW-0067">ATP-binding</keyword>
<keyword evidence="3" id="KW-0723">Serine/threonine-protein kinase</keyword>
<keyword evidence="4" id="KW-0808">Transferase</keyword>
<evidence type="ECO:0000256" key="11">
    <source>
        <dbReference type="SAM" id="MobiDB-lite"/>
    </source>
</evidence>
<evidence type="ECO:0000256" key="7">
    <source>
        <dbReference type="ARBA" id="ARBA00022840"/>
    </source>
</evidence>
<evidence type="ECO:0000256" key="10">
    <source>
        <dbReference type="PROSITE-ProRule" id="PRU10141"/>
    </source>
</evidence>
<evidence type="ECO:0000256" key="4">
    <source>
        <dbReference type="ARBA" id="ARBA00022679"/>
    </source>
</evidence>
<dbReference type="Pfam" id="PF00069">
    <property type="entry name" value="Pkinase"/>
    <property type="match status" value="1"/>
</dbReference>
<feature type="domain" description="Protein kinase" evidence="12">
    <location>
        <begin position="177"/>
        <end position="412"/>
    </location>
</feature>
<dbReference type="PANTHER" id="PTHR22984:SF11">
    <property type="entry name" value="AURORA KINASE-RELATED"/>
    <property type="match status" value="1"/>
</dbReference>
<dbReference type="SUPFAM" id="SSF56112">
    <property type="entry name" value="Protein kinase-like (PK-like)"/>
    <property type="match status" value="1"/>
</dbReference>
<dbReference type="PROSITE" id="PS50011">
    <property type="entry name" value="PROTEIN_KINASE_DOM"/>
    <property type="match status" value="1"/>
</dbReference>
<evidence type="ECO:0000259" key="12">
    <source>
        <dbReference type="PROSITE" id="PS50011"/>
    </source>
</evidence>
<dbReference type="InterPro" id="IPR011009">
    <property type="entry name" value="Kinase-like_dom_sf"/>
</dbReference>
<protein>
    <recommendedName>
        <fullName evidence="2">non-specific serine/threonine protein kinase</fullName>
        <ecNumber evidence="2">2.7.11.1</ecNumber>
    </recommendedName>
</protein>
<evidence type="ECO:0000256" key="1">
    <source>
        <dbReference type="ARBA" id="ARBA00005505"/>
    </source>
</evidence>
<comment type="catalytic activity">
    <reaction evidence="9">
        <text>L-seryl-[protein] + ATP = O-phospho-L-seryl-[protein] + ADP + H(+)</text>
        <dbReference type="Rhea" id="RHEA:17989"/>
        <dbReference type="Rhea" id="RHEA-COMP:9863"/>
        <dbReference type="Rhea" id="RHEA-COMP:11604"/>
        <dbReference type="ChEBI" id="CHEBI:15378"/>
        <dbReference type="ChEBI" id="CHEBI:29999"/>
        <dbReference type="ChEBI" id="CHEBI:30616"/>
        <dbReference type="ChEBI" id="CHEBI:83421"/>
        <dbReference type="ChEBI" id="CHEBI:456216"/>
        <dbReference type="EC" id="2.7.11.1"/>
    </reaction>
</comment>
<gene>
    <name evidence="13" type="ORF">H4Q32_000017</name>
</gene>
<sequence>MRLPLCCIPFSNVRESLSAFGIPMDKSSLSAPKGGGGAGETEAAAWLDTISFCNGFCQWVDEEWSLDSDSEQPVESTRTPAEAEAKQAQRIHSLWLRQTQQRAWKAIKKPFRCCRRTRVESNTPQQPDPEPEPEPEPVPGPSGLQNVPDTNPAVPEPASVQDLPNCEPTKESLYSLYELQGVLGRGSFGTVYKAIRKTDGRQFAIKRLCKWNNTRSIQIPGYSKPLPREVALMLMLRRPPVSPYVIQMYEWFDRRLVMSLVLEFPHPCMVLRKFISTSSGLTERITRGLMRQLVLAVQHCIDHGVFHNDIHADNILVNTRTLGLKLIDFGAAHLVNSAGYDSWRYLGAVEFCPPEALSCTQILRCPNKRLVSRRCAVFDECRDLIGQCLNRIPEKRPTFNQILRHQWIQSES</sequence>
<dbReference type="InterPro" id="IPR051138">
    <property type="entry name" value="PIM_Ser/Thr_kinase"/>
</dbReference>